<gene>
    <name evidence="7" type="ORF">PGLA1383_LOCUS38123</name>
</gene>
<evidence type="ECO:0000256" key="1">
    <source>
        <dbReference type="ARBA" id="ARBA00004141"/>
    </source>
</evidence>
<proteinExistence type="inferred from homology"/>
<dbReference type="Proteomes" id="UP000654075">
    <property type="component" value="Unassembled WGS sequence"/>
</dbReference>
<dbReference type="EMBL" id="CAJNNV010027515">
    <property type="protein sequence ID" value="CAE8620571.1"/>
    <property type="molecule type" value="Genomic_DNA"/>
</dbReference>
<feature type="transmembrane region" description="Helical" evidence="6">
    <location>
        <begin position="333"/>
        <end position="356"/>
    </location>
</feature>
<organism evidence="7 8">
    <name type="scientific">Polarella glacialis</name>
    <name type="common">Dinoflagellate</name>
    <dbReference type="NCBI Taxonomy" id="89957"/>
    <lineage>
        <taxon>Eukaryota</taxon>
        <taxon>Sar</taxon>
        <taxon>Alveolata</taxon>
        <taxon>Dinophyceae</taxon>
        <taxon>Suessiales</taxon>
        <taxon>Suessiaceae</taxon>
        <taxon>Polarella</taxon>
    </lineage>
</organism>
<evidence type="ECO:0000256" key="4">
    <source>
        <dbReference type="ARBA" id="ARBA00022989"/>
    </source>
</evidence>
<dbReference type="GO" id="GO:0005783">
    <property type="term" value="C:endoplasmic reticulum"/>
    <property type="evidence" value="ECO:0007669"/>
    <property type="project" value="TreeGrafter"/>
</dbReference>
<accession>A0A813G385</accession>
<evidence type="ECO:0000313" key="8">
    <source>
        <dbReference type="Proteomes" id="UP000654075"/>
    </source>
</evidence>
<dbReference type="GO" id="GO:0005886">
    <property type="term" value="C:plasma membrane"/>
    <property type="evidence" value="ECO:0007669"/>
    <property type="project" value="TreeGrafter"/>
</dbReference>
<comment type="subcellular location">
    <subcellularLocation>
        <location evidence="1">Membrane</location>
        <topology evidence="1">Multi-pass membrane protein</topology>
    </subcellularLocation>
</comment>
<reference evidence="7" key="1">
    <citation type="submission" date="2021-02" db="EMBL/GenBank/DDBJ databases">
        <authorList>
            <person name="Dougan E. K."/>
            <person name="Rhodes N."/>
            <person name="Thang M."/>
            <person name="Chan C."/>
        </authorList>
    </citation>
    <scope>NUCLEOTIDE SEQUENCE</scope>
</reference>
<dbReference type="AlphaFoldDB" id="A0A813G385"/>
<protein>
    <submittedName>
        <fullName evidence="7">Uncharacterized protein</fullName>
    </submittedName>
</protein>
<evidence type="ECO:0000256" key="5">
    <source>
        <dbReference type="ARBA" id="ARBA00023136"/>
    </source>
</evidence>
<dbReference type="InterPro" id="IPR005045">
    <property type="entry name" value="CDC50/LEM3_fam"/>
</dbReference>
<dbReference type="GO" id="GO:0005794">
    <property type="term" value="C:Golgi apparatus"/>
    <property type="evidence" value="ECO:0007669"/>
    <property type="project" value="TreeGrafter"/>
</dbReference>
<evidence type="ECO:0000313" key="7">
    <source>
        <dbReference type="EMBL" id="CAE8620571.1"/>
    </source>
</evidence>
<evidence type="ECO:0000256" key="3">
    <source>
        <dbReference type="ARBA" id="ARBA00022692"/>
    </source>
</evidence>
<keyword evidence="8" id="KW-1185">Reference proteome</keyword>
<dbReference type="Pfam" id="PF03381">
    <property type="entry name" value="CDC50"/>
    <property type="match status" value="1"/>
</dbReference>
<keyword evidence="4 6" id="KW-1133">Transmembrane helix</keyword>
<dbReference type="PANTHER" id="PTHR10926:SF0">
    <property type="entry name" value="CDC50, ISOFORM A"/>
    <property type="match status" value="1"/>
</dbReference>
<name>A0A813G385_POLGL</name>
<keyword evidence="3 6" id="KW-0812">Transmembrane</keyword>
<dbReference type="OrthoDB" id="340608at2759"/>
<keyword evidence="5 6" id="KW-0472">Membrane</keyword>
<dbReference type="PANTHER" id="PTHR10926">
    <property type="entry name" value="CELL CYCLE CONTROL PROTEIN 50"/>
    <property type="match status" value="1"/>
</dbReference>
<comment type="similarity">
    <text evidence="2">Belongs to the CDC50/LEM3 family.</text>
</comment>
<evidence type="ECO:0000256" key="2">
    <source>
        <dbReference type="ARBA" id="ARBA00009457"/>
    </source>
</evidence>
<sequence length="395" mass="43676">MTMLRRPSLTEEQRLGLRTMDEVQRRYTMRRALSLNMAKQAWAEPKKGFVKRIAHEMSQQPEAWFRIPLWFYRVGSQGLCASILAAGFLALGGGMISQSGSVYEVKVAYGKDDVEKTFTLEQDIEGEVFVSYELSEVSMNRRDFVESKDKRTLVQGLGGATVCEGADTRDWAGWRRAGDKNFLARINATPGTEFAPCGLVAISMFTDDFAIFGLNVTGGWGRIAADESDIAIPADATMYAKKLAETNSGVIQLQSGGVDTWLTSGSFFEHWKVWCRTPASAHVRNLWAVIRGGLKKGQYKVQFLENSPIWESWGVPQKYVILSGKHTLGSKGALAFLGAVCLAIAALEAIAALGFLSSFLLRRKSREYVSEKGKEDKPMLINTWGKSTSECTCTA</sequence>
<comment type="caution">
    <text evidence="7">The sequence shown here is derived from an EMBL/GenBank/DDBJ whole genome shotgun (WGS) entry which is preliminary data.</text>
</comment>
<evidence type="ECO:0000256" key="6">
    <source>
        <dbReference type="SAM" id="Phobius"/>
    </source>
</evidence>